<evidence type="ECO:0000313" key="2">
    <source>
        <dbReference type="Proteomes" id="UP000828941"/>
    </source>
</evidence>
<dbReference type="Proteomes" id="UP000828941">
    <property type="component" value="Chromosome 5"/>
</dbReference>
<gene>
    <name evidence="1" type="ORF">L6164_011404</name>
</gene>
<organism evidence="1 2">
    <name type="scientific">Bauhinia variegata</name>
    <name type="common">Purple orchid tree</name>
    <name type="synonym">Phanera variegata</name>
    <dbReference type="NCBI Taxonomy" id="167791"/>
    <lineage>
        <taxon>Eukaryota</taxon>
        <taxon>Viridiplantae</taxon>
        <taxon>Streptophyta</taxon>
        <taxon>Embryophyta</taxon>
        <taxon>Tracheophyta</taxon>
        <taxon>Spermatophyta</taxon>
        <taxon>Magnoliopsida</taxon>
        <taxon>eudicotyledons</taxon>
        <taxon>Gunneridae</taxon>
        <taxon>Pentapetalae</taxon>
        <taxon>rosids</taxon>
        <taxon>fabids</taxon>
        <taxon>Fabales</taxon>
        <taxon>Fabaceae</taxon>
        <taxon>Cercidoideae</taxon>
        <taxon>Cercideae</taxon>
        <taxon>Bauhiniinae</taxon>
        <taxon>Bauhinia</taxon>
    </lineage>
</organism>
<protein>
    <submittedName>
        <fullName evidence="1">Uncharacterized protein</fullName>
    </submittedName>
</protein>
<keyword evidence="2" id="KW-1185">Reference proteome</keyword>
<sequence>MDLPKPLPNRIRTSLTLILIFSLTFFPAISGRNEPSMSICIYYKFIYLLIFVFSFTFFLTEGSASVEVHTKDLKELVLGSRPPRCLNKCLNCRPCMATLVISPHQRNGHKASSVQRDESYYLLSWKCKCGNKFFQP</sequence>
<evidence type="ECO:0000313" key="1">
    <source>
        <dbReference type="EMBL" id="KAI4344138.1"/>
    </source>
</evidence>
<comment type="caution">
    <text evidence="1">The sequence shown here is derived from an EMBL/GenBank/DDBJ whole genome shotgun (WGS) entry which is preliminary data.</text>
</comment>
<proteinExistence type="predicted"/>
<reference evidence="1 2" key="1">
    <citation type="journal article" date="2022" name="DNA Res.">
        <title>Chromosomal-level genome assembly of the orchid tree Bauhinia variegata (Leguminosae; Cercidoideae) supports the allotetraploid origin hypothesis of Bauhinia.</title>
        <authorList>
            <person name="Zhong Y."/>
            <person name="Chen Y."/>
            <person name="Zheng D."/>
            <person name="Pang J."/>
            <person name="Liu Y."/>
            <person name="Luo S."/>
            <person name="Meng S."/>
            <person name="Qian L."/>
            <person name="Wei D."/>
            <person name="Dai S."/>
            <person name="Zhou R."/>
        </authorList>
    </citation>
    <scope>NUCLEOTIDE SEQUENCE [LARGE SCALE GENOMIC DNA]</scope>
    <source>
        <strain evidence="1">BV-YZ2020</strain>
    </source>
</reference>
<dbReference type="EMBL" id="CM039430">
    <property type="protein sequence ID" value="KAI4344138.1"/>
    <property type="molecule type" value="Genomic_DNA"/>
</dbReference>
<accession>A0ACB9P651</accession>
<name>A0ACB9P651_BAUVA</name>